<dbReference type="Proteomes" id="UP000309038">
    <property type="component" value="Unassembled WGS sequence"/>
</dbReference>
<evidence type="ECO:0000313" key="2">
    <source>
        <dbReference type="EMBL" id="THG95578.1"/>
    </source>
</evidence>
<sequence>MQDTSLGDIASRANWVLSILPPSEAYAFAQRFRDAHSKEVGTRRLAFADCNAVNPETAKLIASVFVDTPIKFIDAGIIGGPPQGPYDPVFYASADVGDEDVLDEFAGLQVHGLKVKLLKGEGASVGDASALKMSYAGITKGIIGICTTMILSAHAASPATSQALLHELASSQPVILQRIAASTNGMLPKAYRWVGEMEEISAFVEGGLNSSTTKPTDTSSALKGTEDGPELIHMGLAKLYDRIALAVEDDKDGKEAKDVKVLQGFVEEAKKVISR</sequence>
<name>A0A4S4KC09_9APHY</name>
<dbReference type="EMBL" id="SGPJ01000308">
    <property type="protein sequence ID" value="THG95578.1"/>
    <property type="molecule type" value="Genomic_DNA"/>
</dbReference>
<evidence type="ECO:0000259" key="1">
    <source>
        <dbReference type="Pfam" id="PF09130"/>
    </source>
</evidence>
<proteinExistence type="predicted"/>
<dbReference type="InterPro" id="IPR008927">
    <property type="entry name" value="6-PGluconate_DH-like_C_sf"/>
</dbReference>
<dbReference type="SUPFAM" id="SSF51735">
    <property type="entry name" value="NAD(P)-binding Rossmann-fold domains"/>
    <property type="match status" value="1"/>
</dbReference>
<protein>
    <recommendedName>
        <fullName evidence="1">Phosphogluconate dehydrogenase NAD-binding putative C-terminal domain-containing protein</fullName>
    </recommendedName>
</protein>
<reference evidence="2 3" key="1">
    <citation type="submission" date="2019-02" db="EMBL/GenBank/DDBJ databases">
        <title>Genome sequencing of the rare red list fungi Phlebia centrifuga.</title>
        <authorList>
            <person name="Buettner E."/>
            <person name="Kellner H."/>
        </authorList>
    </citation>
    <scope>NUCLEOTIDE SEQUENCE [LARGE SCALE GENOMIC DNA]</scope>
    <source>
        <strain evidence="2 3">DSM 108282</strain>
    </source>
</reference>
<dbReference type="Pfam" id="PF09130">
    <property type="entry name" value="DUF1932"/>
    <property type="match status" value="1"/>
</dbReference>
<dbReference type="SUPFAM" id="SSF48179">
    <property type="entry name" value="6-phosphogluconate dehydrogenase C-terminal domain-like"/>
    <property type="match status" value="1"/>
</dbReference>
<accession>A0A4S4KC09</accession>
<dbReference type="InterPro" id="IPR036291">
    <property type="entry name" value="NAD(P)-bd_dom_sf"/>
</dbReference>
<keyword evidence="3" id="KW-1185">Reference proteome</keyword>
<dbReference type="AlphaFoldDB" id="A0A4S4KC09"/>
<gene>
    <name evidence="2" type="ORF">EW026_g6100</name>
</gene>
<dbReference type="Gene3D" id="3.40.50.720">
    <property type="entry name" value="NAD(P)-binding Rossmann-like Domain"/>
    <property type="match status" value="1"/>
</dbReference>
<organism evidence="2 3">
    <name type="scientific">Hermanssonia centrifuga</name>
    <dbReference type="NCBI Taxonomy" id="98765"/>
    <lineage>
        <taxon>Eukaryota</taxon>
        <taxon>Fungi</taxon>
        <taxon>Dikarya</taxon>
        <taxon>Basidiomycota</taxon>
        <taxon>Agaricomycotina</taxon>
        <taxon>Agaricomycetes</taxon>
        <taxon>Polyporales</taxon>
        <taxon>Meruliaceae</taxon>
        <taxon>Hermanssonia</taxon>
    </lineage>
</organism>
<comment type="caution">
    <text evidence="2">The sequence shown here is derived from an EMBL/GenBank/DDBJ whole genome shotgun (WGS) entry which is preliminary data.</text>
</comment>
<dbReference type="InterPro" id="IPR015814">
    <property type="entry name" value="Pgluconate_DH_NAD-bd_C"/>
</dbReference>
<evidence type="ECO:0000313" key="3">
    <source>
        <dbReference type="Proteomes" id="UP000309038"/>
    </source>
</evidence>
<feature type="domain" description="Phosphogluconate dehydrogenase NAD-binding putative C-terminal" evidence="1">
    <location>
        <begin position="156"/>
        <end position="207"/>
    </location>
</feature>